<dbReference type="InterPro" id="IPR057887">
    <property type="entry name" value="IQUB_helical"/>
</dbReference>
<dbReference type="InterPro" id="IPR037695">
    <property type="entry name" value="IQUB"/>
</dbReference>
<name>A0ABM1MDT5_NICVS</name>
<feature type="domain" description="IQ motif and ubiquitin-like" evidence="1">
    <location>
        <begin position="369"/>
        <end position="493"/>
    </location>
</feature>
<dbReference type="Pfam" id="PF25805">
    <property type="entry name" value="IQUB"/>
    <property type="match status" value="1"/>
</dbReference>
<keyword evidence="2" id="KW-1185">Reference proteome</keyword>
<sequence>MDAVEKSLENLMKDDIPSIKTNEIYEYVVQKRHEVVIVTVKFTTPDLAIFTQSYAAQTSIEDIKSVLQEVFKLSSEFIEISKDGEDIRNELTLYNFDFGEHRCLDFYLRSTHPEKYISAKQAYEGLAVPDIITVTVEYDDGSTKEVVVEIESKTILKPYLGGYLNKVTQIEYHHGYSQTGPPPPKVVKTHRDTQTYWMRNRLLDTHYSRATQMAKSDIYIPSITDRILTSGPYETADEREARLDIEGKVRIIQRYFRAWKLRKALKILCEEYRKRIRLELEDEAFLIREDEERKKRELIGKVYPRTKSDFYMLYKMLENWKKAEIERIKTIACGPSKLAEMYLLLEKEIAMLLSIERQKEVVKQDLKIKKDIEFLKIISEPLAWNSDYKNLFIEMDTLETQKGREYFELYQRLCDHTLDRDSKLEVYFEVKMSLEGHVGCEIGLEILSLIERACILITRGISDCHLETLQMRIEACVLKHLKMTVCCEGVAMRNARVREKLMKDNMFYCSRCKTFKTSDEFAFDTRTNTLCVCNSCSWSDKIMEPWMDIQPYRYLLKCIRREERRQSSHSSIAFILTEKDLYYIVNQIWHSHSAISECNDIYKLRLCRFFRDEDWAPWNCILLTYEETKCHLKVKSMEKVYDQEFLQHVNKKHIISKSYFAGVKNLNNYFEDIGRVDSRWDEIIEKREFVAVNSKMKIFLSCH</sequence>
<accession>A0ABM1MDT5</accession>
<dbReference type="Proteomes" id="UP000695000">
    <property type="component" value="Unplaced"/>
</dbReference>
<evidence type="ECO:0000313" key="2">
    <source>
        <dbReference type="Proteomes" id="UP000695000"/>
    </source>
</evidence>
<reference evidence="3" key="1">
    <citation type="submission" date="2025-08" db="UniProtKB">
        <authorList>
            <consortium name="RefSeq"/>
        </authorList>
    </citation>
    <scope>IDENTIFICATION</scope>
    <source>
        <tissue evidence="3">Whole Larva</tissue>
    </source>
</reference>
<dbReference type="PANTHER" id="PTHR21074:SF0">
    <property type="entry name" value="IQ AND UBIQUITIN-LIKE DOMAIN-CONTAINING PROTEIN"/>
    <property type="match status" value="1"/>
</dbReference>
<organism evidence="2 3">
    <name type="scientific">Nicrophorus vespilloides</name>
    <name type="common">Boreal carrion beetle</name>
    <dbReference type="NCBI Taxonomy" id="110193"/>
    <lineage>
        <taxon>Eukaryota</taxon>
        <taxon>Metazoa</taxon>
        <taxon>Ecdysozoa</taxon>
        <taxon>Arthropoda</taxon>
        <taxon>Hexapoda</taxon>
        <taxon>Insecta</taxon>
        <taxon>Pterygota</taxon>
        <taxon>Neoptera</taxon>
        <taxon>Endopterygota</taxon>
        <taxon>Coleoptera</taxon>
        <taxon>Polyphaga</taxon>
        <taxon>Staphyliniformia</taxon>
        <taxon>Silphidae</taxon>
        <taxon>Nicrophorinae</taxon>
        <taxon>Nicrophorus</taxon>
    </lineage>
</organism>
<gene>
    <name evidence="3" type="primary">LOC108559877</name>
</gene>
<proteinExistence type="predicted"/>
<evidence type="ECO:0000259" key="1">
    <source>
        <dbReference type="Pfam" id="PF25805"/>
    </source>
</evidence>
<dbReference type="PANTHER" id="PTHR21074">
    <property type="entry name" value="IQ AND UBIQUITIN-LIKE DOMAIN-CONTAINING PROTEIN"/>
    <property type="match status" value="1"/>
</dbReference>
<protein>
    <submittedName>
        <fullName evidence="3">IQ and ubiquitin-like domain-containing protein</fullName>
    </submittedName>
</protein>
<evidence type="ECO:0000313" key="3">
    <source>
        <dbReference type="RefSeq" id="XP_017772735.1"/>
    </source>
</evidence>
<dbReference type="GeneID" id="108559877"/>
<dbReference type="RefSeq" id="XP_017772735.1">
    <property type="nucleotide sequence ID" value="XM_017917246.1"/>
</dbReference>